<comment type="catalytic activity">
    <reaction evidence="2">
        <text>glycyl-tRNA(Ala) + H2O = tRNA(Ala) + glycine + H(+)</text>
        <dbReference type="Rhea" id="RHEA:53744"/>
        <dbReference type="Rhea" id="RHEA-COMP:9657"/>
        <dbReference type="Rhea" id="RHEA-COMP:13640"/>
        <dbReference type="ChEBI" id="CHEBI:15377"/>
        <dbReference type="ChEBI" id="CHEBI:15378"/>
        <dbReference type="ChEBI" id="CHEBI:57305"/>
        <dbReference type="ChEBI" id="CHEBI:78442"/>
        <dbReference type="ChEBI" id="CHEBI:78522"/>
    </reaction>
</comment>
<dbReference type="GO" id="GO:0000049">
    <property type="term" value="F:tRNA binding"/>
    <property type="evidence" value="ECO:0007669"/>
    <property type="project" value="UniProtKB-UniRule"/>
</dbReference>
<dbReference type="EC" id="3.1.1.-" evidence="2"/>
<dbReference type="GO" id="GO:0043908">
    <property type="term" value="F:Ser(Gly)-tRNA(Ala) hydrolase activity"/>
    <property type="evidence" value="ECO:0007669"/>
    <property type="project" value="UniProtKB-UniRule"/>
</dbReference>
<dbReference type="EMBL" id="DTDJ01000024">
    <property type="protein sequence ID" value="HGL17297.1"/>
    <property type="molecule type" value="Genomic_DNA"/>
</dbReference>
<dbReference type="InterPro" id="IPR023509">
    <property type="entry name" value="DTD-like_sf"/>
</dbReference>
<dbReference type="GO" id="GO:0106026">
    <property type="term" value="F:Gly-tRNA(Ala) deacylase activity"/>
    <property type="evidence" value="ECO:0007669"/>
    <property type="project" value="UniProtKB-UniRule"/>
</dbReference>
<reference evidence="3" key="1">
    <citation type="journal article" date="2020" name="mSystems">
        <title>Genome- and Community-Level Interaction Insights into Carbon Utilization and Element Cycling Functions of Hydrothermarchaeota in Hydrothermal Sediment.</title>
        <authorList>
            <person name="Zhou Z."/>
            <person name="Liu Y."/>
            <person name="Xu W."/>
            <person name="Pan J."/>
            <person name="Luo Z.H."/>
            <person name="Li M."/>
        </authorList>
    </citation>
    <scope>NUCLEOTIDE SEQUENCE [LARGE SCALE GENOMIC DNA]</scope>
    <source>
        <strain evidence="3">SpSt-69</strain>
    </source>
</reference>
<dbReference type="PANTHER" id="PTHR10472:SF5">
    <property type="entry name" value="D-AMINOACYL-TRNA DEACYLASE 1"/>
    <property type="match status" value="1"/>
</dbReference>
<dbReference type="PANTHER" id="PTHR10472">
    <property type="entry name" value="D-TYROSYL-TRNA TYR DEACYLASE"/>
    <property type="match status" value="1"/>
</dbReference>
<dbReference type="Pfam" id="PF02580">
    <property type="entry name" value="Tyr_Deacylase"/>
    <property type="match status" value="1"/>
</dbReference>
<accession>A0A7V3ZX82</accession>
<dbReference type="SUPFAM" id="SSF69500">
    <property type="entry name" value="DTD-like"/>
    <property type="match status" value="1"/>
</dbReference>
<dbReference type="GO" id="GO:0051500">
    <property type="term" value="F:D-tyrosyl-tRNA(Tyr) deacylase activity"/>
    <property type="evidence" value="ECO:0007669"/>
    <property type="project" value="TreeGrafter"/>
</dbReference>
<name>A0A7V3ZX82_UNCW3</name>
<dbReference type="AlphaFoldDB" id="A0A7V3ZX82"/>
<comment type="subcellular location">
    <subcellularLocation>
        <location evidence="2">Cytoplasm</location>
    </subcellularLocation>
</comment>
<evidence type="ECO:0000256" key="1">
    <source>
        <dbReference type="ARBA" id="ARBA00009673"/>
    </source>
</evidence>
<evidence type="ECO:0000256" key="2">
    <source>
        <dbReference type="HAMAP-Rule" id="MF_00518"/>
    </source>
</evidence>
<comment type="catalytic activity">
    <reaction evidence="2">
        <text>a D-aminoacyl-tRNA + H2O = a tRNA + a D-alpha-amino acid + H(+)</text>
        <dbReference type="Rhea" id="RHEA:13953"/>
        <dbReference type="Rhea" id="RHEA-COMP:10123"/>
        <dbReference type="Rhea" id="RHEA-COMP:10124"/>
        <dbReference type="ChEBI" id="CHEBI:15377"/>
        <dbReference type="ChEBI" id="CHEBI:15378"/>
        <dbReference type="ChEBI" id="CHEBI:59871"/>
        <dbReference type="ChEBI" id="CHEBI:78442"/>
        <dbReference type="ChEBI" id="CHEBI:79333"/>
        <dbReference type="EC" id="3.1.1.96"/>
    </reaction>
</comment>
<evidence type="ECO:0000313" key="3">
    <source>
        <dbReference type="EMBL" id="HGL17297.1"/>
    </source>
</evidence>
<protein>
    <recommendedName>
        <fullName evidence="2">D-aminoacyl-tRNA deacylase</fullName>
        <shortName evidence="2">DTD</shortName>
        <ecNumber evidence="2">3.1.1.96</ecNumber>
    </recommendedName>
    <alternativeName>
        <fullName evidence="2">Gly-tRNA(Ala) deacylase</fullName>
        <ecNumber evidence="2">3.1.1.-</ecNumber>
    </alternativeName>
</protein>
<dbReference type="GO" id="GO:0019478">
    <property type="term" value="P:D-amino acid catabolic process"/>
    <property type="evidence" value="ECO:0007669"/>
    <property type="project" value="UniProtKB-UniRule"/>
</dbReference>
<comment type="domain">
    <text evidence="2">A Gly-cisPro motif from one monomer fits into the active site of the other monomer to allow specific chiral rejection of L-amino acids.</text>
</comment>
<proteinExistence type="inferred from homology"/>
<dbReference type="NCBIfam" id="TIGR00256">
    <property type="entry name" value="D-aminoacyl-tRNA deacylase"/>
    <property type="match status" value="1"/>
</dbReference>
<organism evidence="3">
    <name type="scientific">candidate division WOR-3 bacterium</name>
    <dbReference type="NCBI Taxonomy" id="2052148"/>
    <lineage>
        <taxon>Bacteria</taxon>
        <taxon>Bacteria division WOR-3</taxon>
    </lineage>
</organism>
<dbReference type="InterPro" id="IPR003732">
    <property type="entry name" value="Daa-tRNA_deacyls_DTD"/>
</dbReference>
<keyword evidence="2" id="KW-0963">Cytoplasm</keyword>
<sequence length="145" mass="16472">MKVVVQRVKEAEVWVEGVCVSKIGWGLLLLVGFRKGDTEEKIFKAAKKVTELRIFEDEQGKMNLSVKDLNLEILAVPNFTLEGSIEKGRRPSFDECMEPDKAREFFERFCLAIKNEGVRVSKGVFQAKMEVKLVNYGPVTFVLSL</sequence>
<comment type="subunit">
    <text evidence="2">Homodimer.</text>
</comment>
<dbReference type="Gene3D" id="3.50.80.10">
    <property type="entry name" value="D-tyrosyl-tRNA(Tyr) deacylase"/>
    <property type="match status" value="1"/>
</dbReference>
<comment type="function">
    <text evidence="2">An aminoacyl-tRNA editing enzyme that deacylates mischarged D-aminoacyl-tRNAs. Also deacylates mischarged glycyl-tRNA(Ala), protecting cells against glycine mischarging by AlaRS. Acts via tRNA-based rather than protein-based catalysis; rejects L-amino acids rather than detecting D-amino acids in the active site. By recycling D-aminoacyl-tRNA to D-amino acids and free tRNA molecules, this enzyme counteracts the toxicity associated with the formation of D-aminoacyl-tRNA entities in vivo and helps enforce protein L-homochirality.</text>
</comment>
<gene>
    <name evidence="2" type="primary">dtd</name>
    <name evidence="3" type="ORF">ENU66_03055</name>
</gene>
<keyword evidence="2 3" id="KW-0378">Hydrolase</keyword>
<dbReference type="FunFam" id="3.50.80.10:FF:000001">
    <property type="entry name" value="D-aminoacyl-tRNA deacylase"/>
    <property type="match status" value="1"/>
</dbReference>
<keyword evidence="2" id="KW-0694">RNA-binding</keyword>
<dbReference type="HAMAP" id="MF_00518">
    <property type="entry name" value="Deacylase_Dtd"/>
    <property type="match status" value="1"/>
</dbReference>
<keyword evidence="2" id="KW-0820">tRNA-binding</keyword>
<comment type="caution">
    <text evidence="3">The sequence shown here is derived from an EMBL/GenBank/DDBJ whole genome shotgun (WGS) entry which is preliminary data.</text>
</comment>
<feature type="short sequence motif" description="Gly-cisPro motif, important for rejection of L-amino acids" evidence="2">
    <location>
        <begin position="137"/>
        <end position="138"/>
    </location>
</feature>
<comment type="similarity">
    <text evidence="1 2">Belongs to the DTD family.</text>
</comment>
<dbReference type="EC" id="3.1.1.96" evidence="2"/>
<dbReference type="GO" id="GO:0005737">
    <property type="term" value="C:cytoplasm"/>
    <property type="evidence" value="ECO:0007669"/>
    <property type="project" value="UniProtKB-SubCell"/>
</dbReference>